<gene>
    <name evidence="5" type="ORF">HNP84_007579</name>
</gene>
<keyword evidence="3" id="KW-0560">Oxidoreductase</keyword>
<evidence type="ECO:0000259" key="4">
    <source>
        <dbReference type="SMART" id="SM00822"/>
    </source>
</evidence>
<feature type="domain" description="Ketoreductase" evidence="4">
    <location>
        <begin position="7"/>
        <end position="186"/>
    </location>
</feature>
<dbReference type="PANTHER" id="PTHR43618:SF8">
    <property type="entry name" value="7ALPHA-HYDROXYSTEROID DEHYDROGENASE"/>
    <property type="match status" value="1"/>
</dbReference>
<evidence type="ECO:0000256" key="3">
    <source>
        <dbReference type="ARBA" id="ARBA00023002"/>
    </source>
</evidence>
<dbReference type="SUPFAM" id="SSF51735">
    <property type="entry name" value="NAD(P)-binding Rossmann-fold domains"/>
    <property type="match status" value="1"/>
</dbReference>
<evidence type="ECO:0000256" key="2">
    <source>
        <dbReference type="ARBA" id="ARBA00022857"/>
    </source>
</evidence>
<evidence type="ECO:0000313" key="5">
    <source>
        <dbReference type="EMBL" id="MBB5137826.1"/>
    </source>
</evidence>
<dbReference type="PROSITE" id="PS00061">
    <property type="entry name" value="ADH_SHORT"/>
    <property type="match status" value="1"/>
</dbReference>
<dbReference type="Pfam" id="PF13561">
    <property type="entry name" value="adh_short_C2"/>
    <property type="match status" value="1"/>
</dbReference>
<organism evidence="5 6">
    <name type="scientific">Thermocatellispora tengchongensis</name>
    <dbReference type="NCBI Taxonomy" id="1073253"/>
    <lineage>
        <taxon>Bacteria</taxon>
        <taxon>Bacillati</taxon>
        <taxon>Actinomycetota</taxon>
        <taxon>Actinomycetes</taxon>
        <taxon>Streptosporangiales</taxon>
        <taxon>Streptosporangiaceae</taxon>
        <taxon>Thermocatellispora</taxon>
    </lineage>
</organism>
<comment type="caution">
    <text evidence="5">The sequence shown here is derived from an EMBL/GenBank/DDBJ whole genome shotgun (WGS) entry which is preliminary data.</text>
</comment>
<dbReference type="Proteomes" id="UP000578449">
    <property type="component" value="Unassembled WGS sequence"/>
</dbReference>
<dbReference type="InterPro" id="IPR020904">
    <property type="entry name" value="Sc_DH/Rdtase_CS"/>
</dbReference>
<name>A0A840PG97_9ACTN</name>
<reference evidence="5 6" key="1">
    <citation type="submission" date="2020-08" db="EMBL/GenBank/DDBJ databases">
        <title>Genomic Encyclopedia of Type Strains, Phase IV (KMG-IV): sequencing the most valuable type-strain genomes for metagenomic binning, comparative biology and taxonomic classification.</title>
        <authorList>
            <person name="Goeker M."/>
        </authorList>
    </citation>
    <scope>NUCLEOTIDE SEQUENCE [LARGE SCALE GENOMIC DNA]</scope>
    <source>
        <strain evidence="5 6">DSM 45615</strain>
    </source>
</reference>
<dbReference type="InterPro" id="IPR057326">
    <property type="entry name" value="KR_dom"/>
</dbReference>
<dbReference type="PRINTS" id="PR00080">
    <property type="entry name" value="SDRFAMILY"/>
</dbReference>
<dbReference type="AlphaFoldDB" id="A0A840PG97"/>
<dbReference type="InterPro" id="IPR052178">
    <property type="entry name" value="Sec_Metab_Biosynth_SDR"/>
</dbReference>
<accession>A0A840PG97</accession>
<keyword evidence="6" id="KW-1185">Reference proteome</keyword>
<evidence type="ECO:0000256" key="1">
    <source>
        <dbReference type="ARBA" id="ARBA00006484"/>
    </source>
</evidence>
<dbReference type="CDD" id="cd05233">
    <property type="entry name" value="SDR_c"/>
    <property type="match status" value="1"/>
</dbReference>
<dbReference type="SMART" id="SM00822">
    <property type="entry name" value="PKS_KR"/>
    <property type="match status" value="1"/>
</dbReference>
<dbReference type="PANTHER" id="PTHR43618">
    <property type="entry name" value="7-ALPHA-HYDROXYSTEROID DEHYDROGENASE"/>
    <property type="match status" value="1"/>
</dbReference>
<dbReference type="InterPro" id="IPR002347">
    <property type="entry name" value="SDR_fam"/>
</dbReference>
<evidence type="ECO:0000313" key="6">
    <source>
        <dbReference type="Proteomes" id="UP000578449"/>
    </source>
</evidence>
<sequence length="251" mass="26070">MTGIEGKVALVTGASSGLGEHIARVLAGRGATVIGAARRAGRIPRLACSEPGPGRIVPLELDVTDRAAVREAIPRLAGTYGWPEIVVNNAGGGAVKPAFEHTDEDWDQALAVNLTGAWTVSRVVAEGLRRTGRPGTIVNIASAAGLRPMAGAAAYGASKAALIHLTQQLALEWAPLGIRVNAICPGHFPTELNADFLAEEGFRDRLTRRVPLGRLGRLDDLTGLVLLLASDASAYLTGAVIPLDGGLTLRS</sequence>
<dbReference type="Gene3D" id="3.40.50.720">
    <property type="entry name" value="NAD(P)-binding Rossmann-like Domain"/>
    <property type="match status" value="1"/>
</dbReference>
<dbReference type="RefSeq" id="WP_185054716.1">
    <property type="nucleotide sequence ID" value="NZ_BAABIX010000002.1"/>
</dbReference>
<proteinExistence type="inferred from homology"/>
<dbReference type="InterPro" id="IPR036291">
    <property type="entry name" value="NAD(P)-bd_dom_sf"/>
</dbReference>
<dbReference type="GO" id="GO:0016491">
    <property type="term" value="F:oxidoreductase activity"/>
    <property type="evidence" value="ECO:0007669"/>
    <property type="project" value="UniProtKB-KW"/>
</dbReference>
<protein>
    <submittedName>
        <fullName evidence="5">NAD(P)-dependent dehydrogenase (Short-subunit alcohol dehydrogenase family)</fullName>
    </submittedName>
</protein>
<dbReference type="EMBL" id="JACHGN010000020">
    <property type="protein sequence ID" value="MBB5137826.1"/>
    <property type="molecule type" value="Genomic_DNA"/>
</dbReference>
<dbReference type="FunFam" id="3.40.50.720:FF:000084">
    <property type="entry name" value="Short-chain dehydrogenase reductase"/>
    <property type="match status" value="1"/>
</dbReference>
<comment type="similarity">
    <text evidence="1">Belongs to the short-chain dehydrogenases/reductases (SDR) family.</text>
</comment>
<keyword evidence="2" id="KW-0521">NADP</keyword>
<dbReference type="PRINTS" id="PR00081">
    <property type="entry name" value="GDHRDH"/>
</dbReference>